<dbReference type="EC" id="2.7.1.39" evidence="3"/>
<keyword evidence="4" id="KW-1185">Reference proteome</keyword>
<sequence>MTISTAGLNTLLEKYFPDIEQVTINKGASGYNNTTRFIQYKDEKFVLRIYETHNDVAKVLLEHEILEKLKTKDLPFNIPLPILSKLGKTFHHLEEDTNKLACLFSYIKGDNPLFHNKQEIYSFGVQTGFLLNGLNGIKVSRPFAYKPYYEIENTHPQCTVENIVEWCTNPPAEFKDYSTHLQIIRDKLLQFIEYVPMLRKLPHQLIHGDLNQSNILVNSSGKISAILDFEFATLDLRAMEVAVCLSEIIIKESNKMEVLDKLRLFHEGFTKVSALDENEINALPVLVQLRRLDVFVHFLGRYIDGIDHADVLKEQMINYITNLKWMDETEEKLLDIWNGK</sequence>
<organism evidence="3 4">
    <name type="scientific">Metabacillus niabensis</name>
    <dbReference type="NCBI Taxonomy" id="324854"/>
    <lineage>
        <taxon>Bacteria</taxon>
        <taxon>Bacillati</taxon>
        <taxon>Bacillota</taxon>
        <taxon>Bacilli</taxon>
        <taxon>Bacillales</taxon>
        <taxon>Bacillaceae</taxon>
        <taxon>Metabacillus</taxon>
    </lineage>
</organism>
<feature type="domain" description="Aminoglycoside phosphotransferase" evidence="2">
    <location>
        <begin position="28"/>
        <end position="255"/>
    </location>
</feature>
<dbReference type="Pfam" id="PF01636">
    <property type="entry name" value="APH"/>
    <property type="match status" value="1"/>
</dbReference>
<dbReference type="Gene3D" id="3.90.1200.10">
    <property type="match status" value="1"/>
</dbReference>
<dbReference type="RefSeq" id="WP_307190858.1">
    <property type="nucleotide sequence ID" value="NZ_JAUSTZ010000013.1"/>
</dbReference>
<dbReference type="EMBL" id="JAUSTZ010000013">
    <property type="protein sequence ID" value="MDQ0228041.1"/>
    <property type="molecule type" value="Genomic_DNA"/>
</dbReference>
<evidence type="ECO:0000313" key="3">
    <source>
        <dbReference type="EMBL" id="MDQ0228041.1"/>
    </source>
</evidence>
<comment type="caution">
    <text evidence="3">The sequence shown here is derived from an EMBL/GenBank/DDBJ whole genome shotgun (WGS) entry which is preliminary data.</text>
</comment>
<reference evidence="3 4" key="1">
    <citation type="submission" date="2023-07" db="EMBL/GenBank/DDBJ databases">
        <title>Genomic Encyclopedia of Type Strains, Phase IV (KMG-IV): sequencing the most valuable type-strain genomes for metagenomic binning, comparative biology and taxonomic classification.</title>
        <authorList>
            <person name="Goeker M."/>
        </authorList>
    </citation>
    <scope>NUCLEOTIDE SEQUENCE [LARGE SCALE GENOMIC DNA]</scope>
    <source>
        <strain evidence="3 4">DSM 17723</strain>
    </source>
</reference>
<comment type="similarity">
    <text evidence="1">Belongs to the pseudomonas-type ThrB family.</text>
</comment>
<dbReference type="Proteomes" id="UP001232245">
    <property type="component" value="Unassembled WGS sequence"/>
</dbReference>
<dbReference type="InterPro" id="IPR011009">
    <property type="entry name" value="Kinase-like_dom_sf"/>
</dbReference>
<keyword evidence="3" id="KW-0418">Kinase</keyword>
<dbReference type="PANTHER" id="PTHR21064">
    <property type="entry name" value="AMINOGLYCOSIDE PHOSPHOTRANSFERASE DOMAIN-CONTAINING PROTEIN-RELATED"/>
    <property type="match status" value="1"/>
</dbReference>
<dbReference type="InterPro" id="IPR050249">
    <property type="entry name" value="Pseudomonas-type_ThrB"/>
</dbReference>
<name>A0ABT9Z700_9BACI</name>
<dbReference type="Gene3D" id="3.30.200.20">
    <property type="entry name" value="Phosphorylase Kinase, domain 1"/>
    <property type="match status" value="1"/>
</dbReference>
<accession>A0ABT9Z700</accession>
<evidence type="ECO:0000259" key="2">
    <source>
        <dbReference type="Pfam" id="PF01636"/>
    </source>
</evidence>
<keyword evidence="3" id="KW-0808">Transferase</keyword>
<dbReference type="SUPFAM" id="SSF56112">
    <property type="entry name" value="Protein kinase-like (PK-like)"/>
    <property type="match status" value="1"/>
</dbReference>
<proteinExistence type="inferred from homology"/>
<dbReference type="GO" id="GO:0004413">
    <property type="term" value="F:homoserine kinase activity"/>
    <property type="evidence" value="ECO:0007669"/>
    <property type="project" value="UniProtKB-EC"/>
</dbReference>
<dbReference type="InterPro" id="IPR002575">
    <property type="entry name" value="Aminoglycoside_PTrfase"/>
</dbReference>
<evidence type="ECO:0000313" key="4">
    <source>
        <dbReference type="Proteomes" id="UP001232245"/>
    </source>
</evidence>
<dbReference type="PANTHER" id="PTHR21064:SF6">
    <property type="entry name" value="AMINOGLYCOSIDE PHOSPHOTRANSFERASE DOMAIN-CONTAINING PROTEIN"/>
    <property type="match status" value="1"/>
</dbReference>
<gene>
    <name evidence="3" type="ORF">J2S02_004405</name>
</gene>
<protein>
    <submittedName>
        <fullName evidence="3">Homoserine kinase type II</fullName>
        <ecNumber evidence="3">2.7.1.39</ecNumber>
    </submittedName>
</protein>
<evidence type="ECO:0000256" key="1">
    <source>
        <dbReference type="ARBA" id="ARBA00038240"/>
    </source>
</evidence>